<keyword evidence="2" id="KW-0969">Cilium</keyword>
<keyword evidence="2" id="KW-0282">Flagellum</keyword>
<accession>A0A897NCE2</accession>
<evidence type="ECO:0000313" key="3">
    <source>
        <dbReference type="Proteomes" id="UP000662973"/>
    </source>
</evidence>
<protein>
    <submittedName>
        <fullName evidence="2">Pilin/Flagellin, FlaG/FlaF family</fullName>
    </submittedName>
</protein>
<dbReference type="KEGG" id="hds:HSR122_2764"/>
<reference evidence="2 3" key="1">
    <citation type="submission" date="2020-11" db="EMBL/GenBank/DDBJ databases">
        <title>Carbohydrate-dependent, anaerobic sulfur respiration: A novel catabolism in halophilic archaea.</title>
        <authorList>
            <person name="Sorokin D.Y."/>
            <person name="Messina E."/>
            <person name="Smedile F."/>
            <person name="La Cono V."/>
            <person name="Hallsworth J.E."/>
            <person name="Yakimov M.M."/>
        </authorList>
    </citation>
    <scope>NUCLEOTIDE SEQUENCE [LARGE SCALE GENOMIC DNA]</scope>
    <source>
        <strain evidence="2 3">HSR12-2</strain>
    </source>
</reference>
<evidence type="ECO:0000259" key="1">
    <source>
        <dbReference type="Pfam" id="PF07790"/>
    </source>
</evidence>
<name>A0A897NCE2_9EURY</name>
<keyword evidence="3" id="KW-1185">Reference proteome</keyword>
<dbReference type="GeneID" id="68853357"/>
<dbReference type="AlphaFoldDB" id="A0A897NCE2"/>
<evidence type="ECO:0000313" key="2">
    <source>
        <dbReference type="EMBL" id="QSG10138.1"/>
    </source>
</evidence>
<feature type="domain" description="Archaeal Type IV pilin N-terminal" evidence="1">
    <location>
        <begin position="6"/>
        <end position="77"/>
    </location>
</feature>
<gene>
    <name evidence="2" type="ORF">HSR122_2764</name>
</gene>
<dbReference type="Pfam" id="PF07790">
    <property type="entry name" value="Pilin_N"/>
    <property type="match status" value="1"/>
</dbReference>
<dbReference type="InterPro" id="IPR012859">
    <property type="entry name" value="Pilin_N_archaeal"/>
</dbReference>
<dbReference type="Proteomes" id="UP000662973">
    <property type="component" value="Chromosome"/>
</dbReference>
<keyword evidence="2" id="KW-0966">Cell projection</keyword>
<proteinExistence type="predicted"/>
<sequence length="325" mass="34044">MTSGARGISPVVGVALLIIIVTLLGAVSATMVFDLSEEREPAPEVALEMEVENASAGEYVLRHDSGETLDGDKVEILGLEDPDTIDEMRFVAGDERTVVPTDETVTVIYHGEHGTIYTLREFSVDPSLGSSDDGLSLPSADEGCSWVDTESDGGTEDVKVEDGLVVDCDVTTEKIVEVFDGGAVTGDTESEGNAIDVDDGTLYGDATAEKVVNVQDGAVHGTVVSTTADVKIDDSYVNESIQGAKVVEVINGGTVEGDAVSTNKEVKVNSGSTVEGDVTSGDSVKLTDATVEGDVYIDEGDFDCTDSTIDGESCSEYDPKDPDDY</sequence>
<dbReference type="EMBL" id="CP064788">
    <property type="protein sequence ID" value="QSG10138.1"/>
    <property type="molecule type" value="Genomic_DNA"/>
</dbReference>
<dbReference type="RefSeq" id="WP_229110291.1">
    <property type="nucleotide sequence ID" value="NZ_CP064788.1"/>
</dbReference>
<organism evidence="2 3">
    <name type="scientific">Halapricum desulfuricans</name>
    <dbReference type="NCBI Taxonomy" id="2841257"/>
    <lineage>
        <taxon>Archaea</taxon>
        <taxon>Methanobacteriati</taxon>
        <taxon>Methanobacteriota</taxon>
        <taxon>Stenosarchaea group</taxon>
        <taxon>Halobacteria</taxon>
        <taxon>Halobacteriales</taxon>
        <taxon>Haloarculaceae</taxon>
        <taxon>Halapricum</taxon>
    </lineage>
</organism>